<gene>
    <name evidence="4" type="ordered locus">Hbut_0194</name>
</gene>
<evidence type="ECO:0000256" key="1">
    <source>
        <dbReference type="ARBA" id="ARBA00022729"/>
    </source>
</evidence>
<keyword evidence="2" id="KW-0812">Transmembrane</keyword>
<feature type="transmembrane region" description="Helical" evidence="2">
    <location>
        <begin position="513"/>
        <end position="534"/>
    </location>
</feature>
<dbReference type="EMBL" id="CP000493">
    <property type="protein sequence ID" value="ABM80066.1"/>
    <property type="molecule type" value="Genomic_DNA"/>
</dbReference>
<accession>A2BJA5</accession>
<protein>
    <submittedName>
        <fullName evidence="4">Cytochrome C, chain A</fullName>
    </submittedName>
</protein>
<dbReference type="AlphaFoldDB" id="A2BJA5"/>
<keyword evidence="1" id="KW-0732">Signal</keyword>
<dbReference type="OrthoDB" id="121253at2157"/>
<dbReference type="CDD" id="cd08168">
    <property type="entry name" value="Cytochrom_C3"/>
    <property type="match status" value="1"/>
</dbReference>
<dbReference type="InterPro" id="IPR036280">
    <property type="entry name" value="Multihaem_cyt_sf"/>
</dbReference>
<dbReference type="eggNOG" id="arCOG06549">
    <property type="taxonomic scope" value="Archaea"/>
</dbReference>
<evidence type="ECO:0000259" key="3">
    <source>
        <dbReference type="Pfam" id="PF14522"/>
    </source>
</evidence>
<dbReference type="KEGG" id="hbu:Hbut_0194"/>
<dbReference type="HOGENOM" id="CLU_033148_0_0_2"/>
<evidence type="ECO:0000313" key="5">
    <source>
        <dbReference type="Proteomes" id="UP000002593"/>
    </source>
</evidence>
<dbReference type="InterPro" id="IPR029467">
    <property type="entry name" value="Cyt_c7-like"/>
</dbReference>
<name>A2BJA5_HYPBU</name>
<keyword evidence="2" id="KW-0472">Membrane</keyword>
<dbReference type="InterPro" id="IPR051829">
    <property type="entry name" value="Multiheme_Cytochr_ET"/>
</dbReference>
<dbReference type="Pfam" id="PF11783">
    <property type="entry name" value="Cytochrome_cB"/>
    <property type="match status" value="1"/>
</dbReference>
<dbReference type="SUPFAM" id="SSF48695">
    <property type="entry name" value="Multiheme cytochromes"/>
    <property type="match status" value="1"/>
</dbReference>
<evidence type="ECO:0000313" key="4">
    <source>
        <dbReference type="EMBL" id="ABM80066.1"/>
    </source>
</evidence>
<proteinExistence type="predicted"/>
<dbReference type="RefSeq" id="WP_011821383.1">
    <property type="nucleotide sequence ID" value="NC_008818.1"/>
</dbReference>
<dbReference type="GO" id="GO:0016491">
    <property type="term" value="F:oxidoreductase activity"/>
    <property type="evidence" value="ECO:0007669"/>
    <property type="project" value="TreeGrafter"/>
</dbReference>
<dbReference type="InterPro" id="IPR024673">
    <property type="entry name" value="Octahem_Cyt_c"/>
</dbReference>
<keyword evidence="2" id="KW-1133">Transmembrane helix</keyword>
<dbReference type="PIRSF" id="PIRSF039014">
    <property type="entry name" value="OTR_cyc"/>
    <property type="match status" value="1"/>
</dbReference>
<evidence type="ECO:0000256" key="2">
    <source>
        <dbReference type="SAM" id="Phobius"/>
    </source>
</evidence>
<dbReference type="GeneID" id="4782565"/>
<feature type="domain" description="Cytochrome c7-like" evidence="3">
    <location>
        <begin position="260"/>
        <end position="331"/>
    </location>
</feature>
<keyword evidence="5" id="KW-1185">Reference proteome</keyword>
<dbReference type="PANTHER" id="PTHR35038:SF5">
    <property type="entry name" value="CYTOCHROME C-TYPE PROTEIN NRFB"/>
    <property type="match status" value="1"/>
</dbReference>
<organism evidence="4 5">
    <name type="scientific">Hyperthermus butylicus (strain DSM 5456 / JCM 9403 / PLM1-5)</name>
    <dbReference type="NCBI Taxonomy" id="415426"/>
    <lineage>
        <taxon>Archaea</taxon>
        <taxon>Thermoproteota</taxon>
        <taxon>Thermoprotei</taxon>
        <taxon>Desulfurococcales</taxon>
        <taxon>Pyrodictiaceae</taxon>
        <taxon>Hyperthermus</taxon>
    </lineage>
</organism>
<dbReference type="Pfam" id="PF14522">
    <property type="entry name" value="Cytochrome_C7"/>
    <property type="match status" value="1"/>
</dbReference>
<sequence length="539" mass="60370">MARLPSWLDWKLTAIIVLVVVGVAAVHLAVSQPSGTGIHYEPKPVEVVDHTEIFKEHNITKYEGSKTCMECHYDEVIEVFHSAHYQMAVIQNDIAGYAEVLYGGKYAYNDFCGAIFWRGEVPINYIGKAVLKAPPPGYEKLEGKFIASGCSMCHGVSLGLPPEPEMTREQLENIDCLVCHSTIYRGGPIGVKQGFRILYKDELGRWRYMPNPNISIDTLAKSIVETPTKEACLACHAFSGGGPGFKRPNLDPSLMGNVDESIDVHLARGMNCVDCHHAEDHKFPTKSADTWFREDGEVPECTDCHGEKPHMGLEGWIINRFHHRVACQTCHIPYIARNETYPTDVARDWREAEFKPEAARYEPKITLESYVVPVYRWYNGTRKVYVYPNPVEPDEEGRIIYVEPLGSRDDPNSKIYPFKLHIAVVPYDSIHKVPVPIKVGIVFATGNVEAAIKAGAAAAGLNWTGDYVTLVRYMQVNHGVAPKEEALGCFSCHGPTIRRMPWPELGYGRLPEIAFISISALLVAIIVGIAYLVYRRLRR</sequence>
<dbReference type="PANTHER" id="PTHR35038">
    <property type="entry name" value="DISSIMILATORY SULFITE REDUCTASE SIRA"/>
    <property type="match status" value="1"/>
</dbReference>
<dbReference type="Proteomes" id="UP000002593">
    <property type="component" value="Chromosome"/>
</dbReference>
<reference evidence="4 5" key="1">
    <citation type="journal article" date="2007" name="Archaea">
        <title>The genome of Hyperthermus butylicus: a sulfur-reducing, peptide fermenting, neutrophilic Crenarchaeote growing up to 108 degrees C.</title>
        <authorList>
            <person name="Brugger K."/>
            <person name="Chen L."/>
            <person name="Stark M."/>
            <person name="Zibat A."/>
            <person name="Redder P."/>
            <person name="Ruepp A."/>
            <person name="Awayez M."/>
            <person name="She Q."/>
            <person name="Garrett R.A."/>
            <person name="Klenk H.P."/>
        </authorList>
    </citation>
    <scope>NUCLEOTIDE SEQUENCE [LARGE SCALE GENOMIC DNA]</scope>
    <source>
        <strain evidence="5">DSM 5456 / JCM 9403 / PLM1-5</strain>
    </source>
</reference>
<dbReference type="EnsemblBacteria" id="ABM80066">
    <property type="protein sequence ID" value="ABM80066"/>
    <property type="gene ID" value="Hbut_0194"/>
</dbReference>
<dbReference type="Gene3D" id="3.90.10.10">
    <property type="entry name" value="Cytochrome C3"/>
    <property type="match status" value="1"/>
</dbReference>
<dbReference type="eggNOG" id="arCOG07524">
    <property type="taxonomic scope" value="Archaea"/>
</dbReference>
<dbReference type="STRING" id="415426.Hbut_0194"/>